<sequence length="312" mass="34028">MKRIQAKVARALRRLSGVPAPAILPSSPPPLAREVITGEPILPPELEREIFELAAASDAPPDYWMHQHVGDTVLVLPQVCRRAQSWIEPFIYERVSLLQNFRGEDPIPQFLATLDVRPATFFATHVKHLYLAPTIPLAVAQRVLRACTGVVSFGCHHPYALLAPLLAPLPLQRLLVSALAFPAAPAPADLPPWSASLTHLGLSLALPTPALAHLPALTHLAVDYAALPDAEIPGTGVGAALAALLGAGPRIRCLVLVTAAKTDYRWALQRLREDAFADARLCLHLRPVMDGAWDEWSRRVPDMFAEAERRRA</sequence>
<organism evidence="1 2">
    <name type="scientific">Mycena rosella</name>
    <name type="common">Pink bonnet</name>
    <name type="synonym">Agaricus rosellus</name>
    <dbReference type="NCBI Taxonomy" id="1033263"/>
    <lineage>
        <taxon>Eukaryota</taxon>
        <taxon>Fungi</taxon>
        <taxon>Dikarya</taxon>
        <taxon>Basidiomycota</taxon>
        <taxon>Agaricomycotina</taxon>
        <taxon>Agaricomycetes</taxon>
        <taxon>Agaricomycetidae</taxon>
        <taxon>Agaricales</taxon>
        <taxon>Marasmiineae</taxon>
        <taxon>Mycenaceae</taxon>
        <taxon>Mycena</taxon>
    </lineage>
</organism>
<name>A0AAD7M7S9_MYCRO</name>
<evidence type="ECO:0000313" key="2">
    <source>
        <dbReference type="Proteomes" id="UP001221757"/>
    </source>
</evidence>
<protein>
    <submittedName>
        <fullName evidence="1">Uncharacterized protein</fullName>
    </submittedName>
</protein>
<evidence type="ECO:0000313" key="1">
    <source>
        <dbReference type="EMBL" id="KAJ7704964.1"/>
    </source>
</evidence>
<reference evidence="1" key="1">
    <citation type="submission" date="2023-03" db="EMBL/GenBank/DDBJ databases">
        <title>Massive genome expansion in bonnet fungi (Mycena s.s.) driven by repeated elements and novel gene families across ecological guilds.</title>
        <authorList>
            <consortium name="Lawrence Berkeley National Laboratory"/>
            <person name="Harder C.B."/>
            <person name="Miyauchi S."/>
            <person name="Viragh M."/>
            <person name="Kuo A."/>
            <person name="Thoen E."/>
            <person name="Andreopoulos B."/>
            <person name="Lu D."/>
            <person name="Skrede I."/>
            <person name="Drula E."/>
            <person name="Henrissat B."/>
            <person name="Morin E."/>
            <person name="Kohler A."/>
            <person name="Barry K."/>
            <person name="LaButti K."/>
            <person name="Morin E."/>
            <person name="Salamov A."/>
            <person name="Lipzen A."/>
            <person name="Mereny Z."/>
            <person name="Hegedus B."/>
            <person name="Baldrian P."/>
            <person name="Stursova M."/>
            <person name="Weitz H."/>
            <person name="Taylor A."/>
            <person name="Grigoriev I.V."/>
            <person name="Nagy L.G."/>
            <person name="Martin F."/>
            <person name="Kauserud H."/>
        </authorList>
    </citation>
    <scope>NUCLEOTIDE SEQUENCE</scope>
    <source>
        <strain evidence="1">CBHHK067</strain>
    </source>
</reference>
<proteinExistence type="predicted"/>
<dbReference type="Proteomes" id="UP001221757">
    <property type="component" value="Unassembled WGS sequence"/>
</dbReference>
<dbReference type="EMBL" id="JARKIE010000009">
    <property type="protein sequence ID" value="KAJ7704964.1"/>
    <property type="molecule type" value="Genomic_DNA"/>
</dbReference>
<accession>A0AAD7M7S9</accession>
<keyword evidence="2" id="KW-1185">Reference proteome</keyword>
<comment type="caution">
    <text evidence="1">The sequence shown here is derived from an EMBL/GenBank/DDBJ whole genome shotgun (WGS) entry which is preliminary data.</text>
</comment>
<dbReference type="AlphaFoldDB" id="A0AAD7M7S9"/>
<gene>
    <name evidence="1" type="ORF">B0H17DRAFT_1193451</name>
</gene>